<name>A0A9W8LE72_9FUNG</name>
<feature type="compositionally biased region" description="Polar residues" evidence="1">
    <location>
        <begin position="153"/>
        <end position="162"/>
    </location>
</feature>
<dbReference type="EMBL" id="JANBUL010000403">
    <property type="protein sequence ID" value="KAJ2776054.1"/>
    <property type="molecule type" value="Genomic_DNA"/>
</dbReference>
<keyword evidence="2" id="KW-0812">Transmembrane</keyword>
<keyword evidence="2" id="KW-0472">Membrane</keyword>
<reference evidence="3" key="1">
    <citation type="submission" date="2022-07" db="EMBL/GenBank/DDBJ databases">
        <title>Phylogenomic reconstructions and comparative analyses of Kickxellomycotina fungi.</title>
        <authorList>
            <person name="Reynolds N.K."/>
            <person name="Stajich J.E."/>
            <person name="Barry K."/>
            <person name="Grigoriev I.V."/>
            <person name="Crous P."/>
            <person name="Smith M.E."/>
        </authorList>
    </citation>
    <scope>NUCLEOTIDE SEQUENCE</scope>
    <source>
        <strain evidence="3">NBRC 105414</strain>
    </source>
</reference>
<evidence type="ECO:0000313" key="4">
    <source>
        <dbReference type="Proteomes" id="UP001140217"/>
    </source>
</evidence>
<evidence type="ECO:0000256" key="2">
    <source>
        <dbReference type="SAM" id="Phobius"/>
    </source>
</evidence>
<keyword evidence="2" id="KW-1133">Transmembrane helix</keyword>
<feature type="transmembrane region" description="Helical" evidence="2">
    <location>
        <begin position="20"/>
        <end position="44"/>
    </location>
</feature>
<evidence type="ECO:0000256" key="1">
    <source>
        <dbReference type="SAM" id="MobiDB-lite"/>
    </source>
</evidence>
<evidence type="ECO:0000313" key="3">
    <source>
        <dbReference type="EMBL" id="KAJ2776054.1"/>
    </source>
</evidence>
<protein>
    <submittedName>
        <fullName evidence="3">Uncharacterized protein</fullName>
    </submittedName>
</protein>
<accession>A0A9W8LE72</accession>
<dbReference type="Proteomes" id="UP001140217">
    <property type="component" value="Unassembled WGS sequence"/>
</dbReference>
<gene>
    <name evidence="3" type="ORF">H4R18_005881</name>
</gene>
<feature type="compositionally biased region" description="Low complexity" evidence="1">
    <location>
        <begin position="137"/>
        <end position="151"/>
    </location>
</feature>
<comment type="caution">
    <text evidence="3">The sequence shown here is derived from an EMBL/GenBank/DDBJ whole genome shotgun (WGS) entry which is preliminary data.</text>
</comment>
<feature type="non-terminal residue" evidence="3">
    <location>
        <position position="1"/>
    </location>
</feature>
<proteinExistence type="predicted"/>
<feature type="region of interest" description="Disordered" evidence="1">
    <location>
        <begin position="133"/>
        <end position="165"/>
    </location>
</feature>
<sequence length="203" mass="21553">HVLDVLRTLYQATGLRQASAPWVLFYIWLAIGFVNAVLLVAAACRGPAIHAAERDFCLPSYANATITVCSSTPAYETSDAYALAADDAPHAAAGSMDIFCHARSSDAYTSYSDGSSSVTAAYSNYTAIGSDTDMRYSDSTGNNTTDSTGDNATDYTASSQKVPDTGACNAAKDELDSDEDVPLYILASRLRARGYHKRMAGRA</sequence>
<organism evidence="3 4">
    <name type="scientific">Coemansia javaensis</name>
    <dbReference type="NCBI Taxonomy" id="2761396"/>
    <lineage>
        <taxon>Eukaryota</taxon>
        <taxon>Fungi</taxon>
        <taxon>Fungi incertae sedis</taxon>
        <taxon>Zoopagomycota</taxon>
        <taxon>Kickxellomycotina</taxon>
        <taxon>Kickxellomycetes</taxon>
        <taxon>Kickxellales</taxon>
        <taxon>Kickxellaceae</taxon>
        <taxon>Coemansia</taxon>
    </lineage>
</organism>
<dbReference type="AlphaFoldDB" id="A0A9W8LE72"/>
<keyword evidence="4" id="KW-1185">Reference proteome</keyword>